<dbReference type="Pfam" id="PF20067">
    <property type="entry name" value="SSL_N"/>
    <property type="match status" value="1"/>
</dbReference>
<dbReference type="AlphaFoldDB" id="A0AAE1YEW4"/>
<comment type="similarity">
    <text evidence="2">Belongs to the strictosidine synthase family.</text>
</comment>
<evidence type="ECO:0000313" key="8">
    <source>
        <dbReference type="Proteomes" id="UP001293254"/>
    </source>
</evidence>
<dbReference type="PANTHER" id="PTHR10426">
    <property type="entry name" value="STRICTOSIDINE SYNTHASE-RELATED"/>
    <property type="match status" value="1"/>
</dbReference>
<dbReference type="GO" id="GO:0005773">
    <property type="term" value="C:vacuole"/>
    <property type="evidence" value="ECO:0007669"/>
    <property type="project" value="UniProtKB-SubCell"/>
</dbReference>
<feature type="domain" description="Strictosidine synthase conserved region" evidence="6">
    <location>
        <begin position="163"/>
        <end position="245"/>
    </location>
</feature>
<reference evidence="7" key="1">
    <citation type="submission" date="2020-06" db="EMBL/GenBank/DDBJ databases">
        <authorList>
            <person name="Li T."/>
            <person name="Hu X."/>
            <person name="Zhang T."/>
            <person name="Song X."/>
            <person name="Zhang H."/>
            <person name="Dai N."/>
            <person name="Sheng W."/>
            <person name="Hou X."/>
            <person name="Wei L."/>
        </authorList>
    </citation>
    <scope>NUCLEOTIDE SEQUENCE</scope>
    <source>
        <strain evidence="7">3651</strain>
        <tissue evidence="7">Leaf</tissue>
    </source>
</reference>
<keyword evidence="4" id="KW-0325">Glycoprotein</keyword>
<evidence type="ECO:0000256" key="1">
    <source>
        <dbReference type="ARBA" id="ARBA00004116"/>
    </source>
</evidence>
<sequence>MATTWRDGQRTCNWGISTAILLAVSLQLFLFSPSSPGVLEIPPPSSVLPAPANGRLQEVIKLGEGLLKQPEDVAVNKRGVVYTATRDGWIKRLLRNGTWESWRRIESESLLGLTTAATTAGDDRVIVCDAEQGLLEVGEEGVRVLVSHVDGAELRFADDVIGSSDGTLYFSVASTKHSFRNWELDMLEDKPHGQLLTYDPSSNVASVLLDNLGFANGVALSADEDYLVVCETWKYRCLKYWLKGEMKGQTEIFIDNLPGAPDNIKLAPNGSFWIALLETIPNRLRFVYRSRAFRYSIRAIPELAKWVVGSYKKAMVVNVGSDGKIIRGFDDPTGKVMAFVTSALEFDGHLYLGSLHTDFVGKLPL</sequence>
<comment type="subcellular location">
    <subcellularLocation>
        <location evidence="1">Vacuole</location>
    </subcellularLocation>
</comment>
<evidence type="ECO:0000259" key="6">
    <source>
        <dbReference type="Pfam" id="PF03088"/>
    </source>
</evidence>
<dbReference type="GO" id="GO:0016787">
    <property type="term" value="F:hydrolase activity"/>
    <property type="evidence" value="ECO:0007669"/>
    <property type="project" value="TreeGrafter"/>
</dbReference>
<dbReference type="SUPFAM" id="SSF63829">
    <property type="entry name" value="Calcium-dependent phosphotriesterase"/>
    <property type="match status" value="1"/>
</dbReference>
<dbReference type="Pfam" id="PF03088">
    <property type="entry name" value="Str_synth"/>
    <property type="match status" value="1"/>
</dbReference>
<dbReference type="InterPro" id="IPR018119">
    <property type="entry name" value="Strictosidine_synth_cons-reg"/>
</dbReference>
<dbReference type="GO" id="GO:0012505">
    <property type="term" value="C:endomembrane system"/>
    <property type="evidence" value="ECO:0007669"/>
    <property type="project" value="TreeGrafter"/>
</dbReference>
<protein>
    <submittedName>
        <fullName evidence="7">Protein STRICTOSIDINE SYNTHASE-LIKE 4</fullName>
    </submittedName>
</protein>
<keyword evidence="8" id="KW-1185">Reference proteome</keyword>
<evidence type="ECO:0000256" key="2">
    <source>
        <dbReference type="ARBA" id="ARBA00009191"/>
    </source>
</evidence>
<keyword evidence="5" id="KW-0812">Transmembrane</keyword>
<dbReference type="PANTHER" id="PTHR10426:SF68">
    <property type="entry name" value="OS07G0614000 PROTEIN"/>
    <property type="match status" value="1"/>
</dbReference>
<dbReference type="InterPro" id="IPR011042">
    <property type="entry name" value="6-blade_b-propeller_TolB-like"/>
</dbReference>
<evidence type="ECO:0000313" key="7">
    <source>
        <dbReference type="EMBL" id="KAK4428782.1"/>
    </source>
</evidence>
<proteinExistence type="inferred from homology"/>
<dbReference type="EMBL" id="JACGWO010000004">
    <property type="protein sequence ID" value="KAK4428782.1"/>
    <property type="molecule type" value="Genomic_DNA"/>
</dbReference>
<reference evidence="7" key="2">
    <citation type="journal article" date="2024" name="Plant">
        <title>Genomic evolution and insights into agronomic trait innovations of Sesamum species.</title>
        <authorList>
            <person name="Miao H."/>
            <person name="Wang L."/>
            <person name="Qu L."/>
            <person name="Liu H."/>
            <person name="Sun Y."/>
            <person name="Le M."/>
            <person name="Wang Q."/>
            <person name="Wei S."/>
            <person name="Zheng Y."/>
            <person name="Lin W."/>
            <person name="Duan Y."/>
            <person name="Cao H."/>
            <person name="Xiong S."/>
            <person name="Wang X."/>
            <person name="Wei L."/>
            <person name="Li C."/>
            <person name="Ma Q."/>
            <person name="Ju M."/>
            <person name="Zhao R."/>
            <person name="Li G."/>
            <person name="Mu C."/>
            <person name="Tian Q."/>
            <person name="Mei H."/>
            <person name="Zhang T."/>
            <person name="Gao T."/>
            <person name="Zhang H."/>
        </authorList>
    </citation>
    <scope>NUCLEOTIDE SEQUENCE</scope>
    <source>
        <strain evidence="7">3651</strain>
    </source>
</reference>
<evidence type="ECO:0000256" key="4">
    <source>
        <dbReference type="ARBA" id="ARBA00023180"/>
    </source>
</evidence>
<dbReference type="FunFam" id="2.120.10.30:FF:000066">
    <property type="entry name" value="ABC transporter permease protein"/>
    <property type="match status" value="1"/>
</dbReference>
<keyword evidence="3" id="KW-0926">Vacuole</keyword>
<gene>
    <name evidence="7" type="ORF">Salat_1178100</name>
</gene>
<name>A0AAE1YEW4_9LAMI</name>
<keyword evidence="5" id="KW-0472">Membrane</keyword>
<comment type="caution">
    <text evidence="7">The sequence shown here is derived from an EMBL/GenBank/DDBJ whole genome shotgun (WGS) entry which is preliminary data.</text>
</comment>
<feature type="transmembrane region" description="Helical" evidence="5">
    <location>
        <begin position="12"/>
        <end position="31"/>
    </location>
</feature>
<dbReference type="Proteomes" id="UP001293254">
    <property type="component" value="Unassembled WGS sequence"/>
</dbReference>
<evidence type="ECO:0000256" key="3">
    <source>
        <dbReference type="ARBA" id="ARBA00022554"/>
    </source>
</evidence>
<accession>A0AAE1YEW4</accession>
<evidence type="ECO:0000256" key="5">
    <source>
        <dbReference type="SAM" id="Phobius"/>
    </source>
</evidence>
<organism evidence="7 8">
    <name type="scientific">Sesamum alatum</name>
    <dbReference type="NCBI Taxonomy" id="300844"/>
    <lineage>
        <taxon>Eukaryota</taxon>
        <taxon>Viridiplantae</taxon>
        <taxon>Streptophyta</taxon>
        <taxon>Embryophyta</taxon>
        <taxon>Tracheophyta</taxon>
        <taxon>Spermatophyta</taxon>
        <taxon>Magnoliopsida</taxon>
        <taxon>eudicotyledons</taxon>
        <taxon>Gunneridae</taxon>
        <taxon>Pentapetalae</taxon>
        <taxon>asterids</taxon>
        <taxon>lamiids</taxon>
        <taxon>Lamiales</taxon>
        <taxon>Pedaliaceae</taxon>
        <taxon>Sesamum</taxon>
    </lineage>
</organism>
<keyword evidence="5" id="KW-1133">Transmembrane helix</keyword>
<dbReference type="Gene3D" id="2.120.10.30">
    <property type="entry name" value="TolB, C-terminal domain"/>
    <property type="match status" value="1"/>
</dbReference>